<protein>
    <submittedName>
        <fullName evidence="1">Uncharacterized protein</fullName>
    </submittedName>
</protein>
<dbReference type="Proteomes" id="UP000243753">
    <property type="component" value="Chromosome"/>
</dbReference>
<gene>
    <name evidence="1" type="ORF">CGC54_07200</name>
</gene>
<reference evidence="2" key="1">
    <citation type="submission" date="2017-06" db="EMBL/GenBank/DDBJ databases">
        <title>Capnocytophaga spp. assemblies.</title>
        <authorList>
            <person name="Gulvik C.A."/>
        </authorList>
    </citation>
    <scope>NUCLEOTIDE SEQUENCE [LARGE SCALE GENOMIC DNA]</scope>
    <source>
        <strain evidence="2">H3936</strain>
    </source>
</reference>
<dbReference type="AlphaFoldDB" id="A0AAC9Z497"/>
<proteinExistence type="predicted"/>
<name>A0AAC9Z497_9FLAO</name>
<dbReference type="EMBL" id="CP022389">
    <property type="protein sequence ID" value="ATA94128.1"/>
    <property type="molecule type" value="Genomic_DNA"/>
</dbReference>
<evidence type="ECO:0000313" key="2">
    <source>
        <dbReference type="Proteomes" id="UP000243753"/>
    </source>
</evidence>
<organism evidence="1 2">
    <name type="scientific">Capnocytophaga canimorsus</name>
    <dbReference type="NCBI Taxonomy" id="28188"/>
    <lineage>
        <taxon>Bacteria</taxon>
        <taxon>Pseudomonadati</taxon>
        <taxon>Bacteroidota</taxon>
        <taxon>Flavobacteriia</taxon>
        <taxon>Flavobacteriales</taxon>
        <taxon>Flavobacteriaceae</taxon>
        <taxon>Capnocytophaga</taxon>
    </lineage>
</organism>
<accession>A0AAC9Z497</accession>
<evidence type="ECO:0000313" key="1">
    <source>
        <dbReference type="EMBL" id="ATA94128.1"/>
    </source>
</evidence>
<sequence>MLLTPYSNLSIIVWNFDLKNYKIKGKKYRLNTRKSPTIDWSRFLTLEKLVKTKKVKQILNHIETYNKCYVSMWF</sequence>